<dbReference type="EMBL" id="JAYWIO010000099">
    <property type="protein sequence ID" value="KAK7232855.1"/>
    <property type="molecule type" value="Genomic_DNA"/>
</dbReference>
<organism evidence="5 7">
    <name type="scientific">Crotalaria pallida</name>
    <name type="common">Smooth rattlebox</name>
    <name type="synonym">Crotalaria striata</name>
    <dbReference type="NCBI Taxonomy" id="3830"/>
    <lineage>
        <taxon>Eukaryota</taxon>
        <taxon>Viridiplantae</taxon>
        <taxon>Streptophyta</taxon>
        <taxon>Embryophyta</taxon>
        <taxon>Tracheophyta</taxon>
        <taxon>Spermatophyta</taxon>
        <taxon>Magnoliopsida</taxon>
        <taxon>eudicotyledons</taxon>
        <taxon>Gunneridae</taxon>
        <taxon>Pentapetalae</taxon>
        <taxon>rosids</taxon>
        <taxon>fabids</taxon>
        <taxon>Fabales</taxon>
        <taxon>Fabaceae</taxon>
        <taxon>Papilionoideae</taxon>
        <taxon>50 kb inversion clade</taxon>
        <taxon>genistoids sensu lato</taxon>
        <taxon>core genistoids</taxon>
        <taxon>Crotalarieae</taxon>
        <taxon>Crotalaria</taxon>
    </lineage>
</organism>
<dbReference type="EMBL" id="JAYWIO010000107">
    <property type="protein sequence ID" value="KAK7232537.1"/>
    <property type="molecule type" value="Genomic_DNA"/>
</dbReference>
<protein>
    <submittedName>
        <fullName evidence="5">Uncharacterized protein</fullName>
    </submittedName>
</protein>
<gene>
    <name evidence="6" type="ORF">RIF29_43649</name>
    <name evidence="5" type="ORF">RIF29_45976</name>
    <name evidence="4" type="ORF">RIF29_47732</name>
    <name evidence="3" type="ORF">RIF29_47799</name>
    <name evidence="2" type="ORF">RIF29_48577</name>
    <name evidence="1" type="ORF">RIF29_48581</name>
</gene>
<evidence type="ECO:0000313" key="1">
    <source>
        <dbReference type="EMBL" id="KAK7230741.1"/>
    </source>
</evidence>
<dbReference type="EMBL" id="JAYWIO010000040">
    <property type="protein sequence ID" value="KAK7235882.1"/>
    <property type="molecule type" value="Genomic_DNA"/>
</dbReference>
<comment type="caution">
    <text evidence="5">The sequence shown here is derived from an EMBL/GenBank/DDBJ whole genome shotgun (WGS) entry which is preliminary data.</text>
</comment>
<dbReference type="AlphaFoldDB" id="A0AAN9DTV9"/>
<evidence type="ECO:0000313" key="5">
    <source>
        <dbReference type="EMBL" id="KAK7235882.1"/>
    </source>
</evidence>
<dbReference type="EMBL" id="JAYWIO010000016">
    <property type="protein sequence ID" value="KAK7239201.1"/>
    <property type="molecule type" value="Genomic_DNA"/>
</dbReference>
<accession>A0AAN9DTV9</accession>
<evidence type="ECO:0000313" key="6">
    <source>
        <dbReference type="EMBL" id="KAK7239201.1"/>
    </source>
</evidence>
<evidence type="ECO:0000313" key="4">
    <source>
        <dbReference type="EMBL" id="KAK7232855.1"/>
    </source>
</evidence>
<dbReference type="EMBL" id="JAYWIO010000173">
    <property type="protein sequence ID" value="KAK7230763.1"/>
    <property type="molecule type" value="Genomic_DNA"/>
</dbReference>
<name>A0AAN9DTV9_CROPI</name>
<evidence type="ECO:0000313" key="2">
    <source>
        <dbReference type="EMBL" id="KAK7230763.1"/>
    </source>
</evidence>
<evidence type="ECO:0000313" key="7">
    <source>
        <dbReference type="Proteomes" id="UP001372338"/>
    </source>
</evidence>
<dbReference type="Proteomes" id="UP001372338">
    <property type="component" value="Unassembled WGS sequence"/>
</dbReference>
<proteinExistence type="predicted"/>
<dbReference type="EMBL" id="JAYWIO010000174">
    <property type="protein sequence ID" value="KAK7230741.1"/>
    <property type="molecule type" value="Genomic_DNA"/>
</dbReference>
<evidence type="ECO:0000313" key="3">
    <source>
        <dbReference type="EMBL" id="KAK7232537.1"/>
    </source>
</evidence>
<keyword evidence="7" id="KW-1185">Reference proteome</keyword>
<sequence length="237" mass="27949">MKKKRDLLSRFLSFPRKQRGFKIPGDQGETSMVGGFLGFYQCLSVLVHRLDIEFSEDEYPSSLTSKHSFYSQQRSRVSDFVMSLTFCSKKECLSFCSELTRPGEYASIVLNHFNEALHVEHYRRIYDQEYFELKVLERKGLLQDSLHSLMLGEPNLDRILQLSPYTDIRKEAFSFLEDSLSSVSALRHAFQRDLMDGTLNSFVHDISQRERNSDVYREFYRYFTDENFRRFHGLPLP</sequence>
<reference evidence="5 7" key="1">
    <citation type="submission" date="2024-01" db="EMBL/GenBank/DDBJ databases">
        <title>The genomes of 5 underutilized Papilionoideae crops provide insights into root nodulation and disease resistanc.</title>
        <authorList>
            <person name="Yuan L."/>
        </authorList>
    </citation>
    <scope>NUCLEOTIDE SEQUENCE [LARGE SCALE GENOMIC DNA]</scope>
    <source>
        <strain evidence="5">ZHUSHIDOU_FW_LH</strain>
        <tissue evidence="5">Leaf</tissue>
    </source>
</reference>